<keyword evidence="6 8" id="KW-1133">Transmembrane helix</keyword>
<protein>
    <submittedName>
        <fullName evidence="9">AI-2E family transporter</fullName>
    </submittedName>
</protein>
<evidence type="ECO:0000313" key="9">
    <source>
        <dbReference type="EMBL" id="GAA3508279.1"/>
    </source>
</evidence>
<dbReference type="EMBL" id="BAABCW010000006">
    <property type="protein sequence ID" value="GAA3508279.1"/>
    <property type="molecule type" value="Genomic_DNA"/>
</dbReference>
<feature type="transmembrane region" description="Helical" evidence="8">
    <location>
        <begin position="315"/>
        <end position="338"/>
    </location>
</feature>
<keyword evidence="3" id="KW-0813">Transport</keyword>
<comment type="similarity">
    <text evidence="2">Belongs to the autoinducer-2 exporter (AI-2E) (TC 2.A.86) family.</text>
</comment>
<evidence type="ECO:0000256" key="5">
    <source>
        <dbReference type="ARBA" id="ARBA00022692"/>
    </source>
</evidence>
<keyword evidence="7 8" id="KW-0472">Membrane</keyword>
<reference evidence="10" key="1">
    <citation type="journal article" date="2019" name="Int. J. Syst. Evol. Microbiol.">
        <title>The Global Catalogue of Microorganisms (GCM) 10K type strain sequencing project: providing services to taxonomists for standard genome sequencing and annotation.</title>
        <authorList>
            <consortium name="The Broad Institute Genomics Platform"/>
            <consortium name="The Broad Institute Genome Sequencing Center for Infectious Disease"/>
            <person name="Wu L."/>
            <person name="Ma J."/>
        </authorList>
    </citation>
    <scope>NUCLEOTIDE SEQUENCE [LARGE SCALE GENOMIC DNA]</scope>
    <source>
        <strain evidence="10">JCM 17106</strain>
    </source>
</reference>
<dbReference type="Proteomes" id="UP001500459">
    <property type="component" value="Unassembled WGS sequence"/>
</dbReference>
<evidence type="ECO:0000256" key="3">
    <source>
        <dbReference type="ARBA" id="ARBA00022448"/>
    </source>
</evidence>
<gene>
    <name evidence="9" type="ORF">GCM10022393_18930</name>
</gene>
<dbReference type="PANTHER" id="PTHR21716">
    <property type="entry name" value="TRANSMEMBRANE PROTEIN"/>
    <property type="match status" value="1"/>
</dbReference>
<feature type="transmembrane region" description="Helical" evidence="8">
    <location>
        <begin position="208"/>
        <end position="230"/>
    </location>
</feature>
<evidence type="ECO:0000256" key="2">
    <source>
        <dbReference type="ARBA" id="ARBA00009773"/>
    </source>
</evidence>
<evidence type="ECO:0000256" key="1">
    <source>
        <dbReference type="ARBA" id="ARBA00004651"/>
    </source>
</evidence>
<accession>A0ABP6UJT7</accession>
<feature type="transmembrane region" description="Helical" evidence="8">
    <location>
        <begin position="276"/>
        <end position="295"/>
    </location>
</feature>
<dbReference type="InterPro" id="IPR002549">
    <property type="entry name" value="AI-2E-like"/>
</dbReference>
<dbReference type="PANTHER" id="PTHR21716:SF53">
    <property type="entry name" value="PERMEASE PERM-RELATED"/>
    <property type="match status" value="1"/>
</dbReference>
<feature type="transmembrane region" description="Helical" evidence="8">
    <location>
        <begin position="63"/>
        <end position="88"/>
    </location>
</feature>
<comment type="caution">
    <text evidence="9">The sequence shown here is derived from an EMBL/GenBank/DDBJ whole genome shotgun (WGS) entry which is preliminary data.</text>
</comment>
<name>A0ABP6UJT7_9FLAO</name>
<evidence type="ECO:0000256" key="6">
    <source>
        <dbReference type="ARBA" id="ARBA00022989"/>
    </source>
</evidence>
<dbReference type="Pfam" id="PF01594">
    <property type="entry name" value="AI-2E_transport"/>
    <property type="match status" value="1"/>
</dbReference>
<feature type="transmembrane region" description="Helical" evidence="8">
    <location>
        <begin position="7"/>
        <end position="27"/>
    </location>
</feature>
<organism evidence="9 10">
    <name type="scientific">Aquimarina addita</name>
    <dbReference type="NCBI Taxonomy" id="870485"/>
    <lineage>
        <taxon>Bacteria</taxon>
        <taxon>Pseudomonadati</taxon>
        <taxon>Bacteroidota</taxon>
        <taxon>Flavobacteriia</taxon>
        <taxon>Flavobacteriales</taxon>
        <taxon>Flavobacteriaceae</taxon>
        <taxon>Aquimarina</taxon>
    </lineage>
</organism>
<dbReference type="RefSeq" id="WP_344926795.1">
    <property type="nucleotide sequence ID" value="NZ_BAABCW010000006.1"/>
</dbReference>
<feature type="transmembrane region" description="Helical" evidence="8">
    <location>
        <begin position="236"/>
        <end position="264"/>
    </location>
</feature>
<evidence type="ECO:0000256" key="7">
    <source>
        <dbReference type="ARBA" id="ARBA00023136"/>
    </source>
</evidence>
<sequence length="362" mass="40936">MNSKTIAYGILRAIAVIVGVLLLLFFLYKIQSILLYITFAAVISLMGRPFVFFLKRKLKFNNLLAVICTLLITIALFFCIFLLFVPIITDQGRLIGEIDIYQIGEKFDRLNQDASDYFSIEKINFPELIKQTEFMEFFDLKAIPDIINTFLNAFGGIMIGLFSVLFISFFLLKDSRLLENSMLVFAKREDETKFKRAFTKIKDLLSRYFVGLLLQVLILFILYAILLLVFGVNNPIAVALIAAIFNLIPYIGPLFGGALVLILATTSHLELDFSTVLLPKLTYILIGYIVIQLIDNFLNQPLIFGNSVKSHPLEIFLAILIFGALFGIGGLIVAVPFYTAIKVVAKEFLSEYKIVKQLTKEL</sequence>
<proteinExistence type="inferred from homology"/>
<evidence type="ECO:0000256" key="4">
    <source>
        <dbReference type="ARBA" id="ARBA00022475"/>
    </source>
</evidence>
<feature type="transmembrane region" description="Helical" evidence="8">
    <location>
        <begin position="33"/>
        <end position="51"/>
    </location>
</feature>
<keyword evidence="4" id="KW-1003">Cell membrane</keyword>
<comment type="subcellular location">
    <subcellularLocation>
        <location evidence="1">Cell membrane</location>
        <topology evidence="1">Multi-pass membrane protein</topology>
    </subcellularLocation>
</comment>
<keyword evidence="10" id="KW-1185">Reference proteome</keyword>
<evidence type="ECO:0000256" key="8">
    <source>
        <dbReference type="SAM" id="Phobius"/>
    </source>
</evidence>
<feature type="transmembrane region" description="Helical" evidence="8">
    <location>
        <begin position="150"/>
        <end position="172"/>
    </location>
</feature>
<keyword evidence="5 8" id="KW-0812">Transmembrane</keyword>
<evidence type="ECO:0000313" key="10">
    <source>
        <dbReference type="Proteomes" id="UP001500459"/>
    </source>
</evidence>